<reference evidence="1" key="2">
    <citation type="journal article" date="2020" name="Nat. Commun.">
        <title>Large-scale genome sequencing of mycorrhizal fungi provides insights into the early evolution of symbiotic traits.</title>
        <authorList>
            <person name="Miyauchi S."/>
            <person name="Kiss E."/>
            <person name="Kuo A."/>
            <person name="Drula E."/>
            <person name="Kohler A."/>
            <person name="Sanchez-Garcia M."/>
            <person name="Morin E."/>
            <person name="Andreopoulos B."/>
            <person name="Barry K.W."/>
            <person name="Bonito G."/>
            <person name="Buee M."/>
            <person name="Carver A."/>
            <person name="Chen C."/>
            <person name="Cichocki N."/>
            <person name="Clum A."/>
            <person name="Culley D."/>
            <person name="Crous P.W."/>
            <person name="Fauchery L."/>
            <person name="Girlanda M."/>
            <person name="Hayes R.D."/>
            <person name="Keri Z."/>
            <person name="LaButti K."/>
            <person name="Lipzen A."/>
            <person name="Lombard V."/>
            <person name="Magnuson J."/>
            <person name="Maillard F."/>
            <person name="Murat C."/>
            <person name="Nolan M."/>
            <person name="Ohm R.A."/>
            <person name="Pangilinan J."/>
            <person name="Pereira M.F."/>
            <person name="Perotto S."/>
            <person name="Peter M."/>
            <person name="Pfister S."/>
            <person name="Riley R."/>
            <person name="Sitrit Y."/>
            <person name="Stielow J.B."/>
            <person name="Szollosi G."/>
            <person name="Zifcakova L."/>
            <person name="Stursova M."/>
            <person name="Spatafora J.W."/>
            <person name="Tedersoo L."/>
            <person name="Vaario L.M."/>
            <person name="Yamada A."/>
            <person name="Yan M."/>
            <person name="Wang P."/>
            <person name="Xu J."/>
            <person name="Bruns T."/>
            <person name="Baldrian P."/>
            <person name="Vilgalys R."/>
            <person name="Dunand C."/>
            <person name="Henrissat B."/>
            <person name="Grigoriev I.V."/>
            <person name="Hibbett D."/>
            <person name="Nagy L.G."/>
            <person name="Martin F.M."/>
        </authorList>
    </citation>
    <scope>NUCLEOTIDE SEQUENCE</scope>
    <source>
        <strain evidence="1">P2</strain>
    </source>
</reference>
<name>A0ACB6ZC48_THEGA</name>
<keyword evidence="2" id="KW-1185">Reference proteome</keyword>
<organism evidence="1 2">
    <name type="scientific">Thelephora ganbajun</name>
    <name type="common">Ganba fungus</name>
    <dbReference type="NCBI Taxonomy" id="370292"/>
    <lineage>
        <taxon>Eukaryota</taxon>
        <taxon>Fungi</taxon>
        <taxon>Dikarya</taxon>
        <taxon>Basidiomycota</taxon>
        <taxon>Agaricomycotina</taxon>
        <taxon>Agaricomycetes</taxon>
        <taxon>Thelephorales</taxon>
        <taxon>Thelephoraceae</taxon>
        <taxon>Thelephora</taxon>
    </lineage>
</organism>
<comment type="caution">
    <text evidence="1">The sequence shown here is derived from an EMBL/GenBank/DDBJ whole genome shotgun (WGS) entry which is preliminary data.</text>
</comment>
<gene>
    <name evidence="1" type="ORF">BDM02DRAFT_3129931</name>
</gene>
<dbReference type="EMBL" id="MU118040">
    <property type="protein sequence ID" value="KAF9647142.1"/>
    <property type="molecule type" value="Genomic_DNA"/>
</dbReference>
<sequence length="429" mass="46291">MPSANGINGSRTAGNPSATKLVVGTNTGPGPSSTQGPDFAPGTSLVVTSTSTISEVPSQTPSESPAPSTAKQMIPLSAVIGICIGAFVGASLLICLSVWFYRRSSRRPPPRERQKQPLAQSHGVTPTTPWTRFDDDEDKWESRNEMSEKGPADFDLPPEAERTASPRSTGRSPATDDHFGSQHDVASKSVPFSHYHPKLAEQMALEPPRPVGADNQSKAASLDGSTAGTFLSLGTVHIESGKMSPTFTMAKMTPPATASRLHRWESAEVIDPDAHAQEVEIHHDPFSEKSTPTTYSPTETFDDRRSFRNPFFNAHPGVHSRHPSIIRKSSTISVSSDPFKDEEEMVPMPRPRFISHATHDSSSSGGSLGNEKSMQSLIAALDLPQEVIEERLRIASMHPSEVSRYSTATISPTGYTIPIPETAEQGYVV</sequence>
<protein>
    <submittedName>
        <fullName evidence="1">Uncharacterized protein</fullName>
    </submittedName>
</protein>
<evidence type="ECO:0000313" key="2">
    <source>
        <dbReference type="Proteomes" id="UP000886501"/>
    </source>
</evidence>
<dbReference type="Proteomes" id="UP000886501">
    <property type="component" value="Unassembled WGS sequence"/>
</dbReference>
<evidence type="ECO:0000313" key="1">
    <source>
        <dbReference type="EMBL" id="KAF9647142.1"/>
    </source>
</evidence>
<accession>A0ACB6ZC48</accession>
<reference evidence="1" key="1">
    <citation type="submission" date="2019-10" db="EMBL/GenBank/DDBJ databases">
        <authorList>
            <consortium name="DOE Joint Genome Institute"/>
            <person name="Kuo A."/>
            <person name="Miyauchi S."/>
            <person name="Kiss E."/>
            <person name="Drula E."/>
            <person name="Kohler A."/>
            <person name="Sanchez-Garcia M."/>
            <person name="Andreopoulos B."/>
            <person name="Barry K.W."/>
            <person name="Bonito G."/>
            <person name="Buee M."/>
            <person name="Carver A."/>
            <person name="Chen C."/>
            <person name="Cichocki N."/>
            <person name="Clum A."/>
            <person name="Culley D."/>
            <person name="Crous P.W."/>
            <person name="Fauchery L."/>
            <person name="Girlanda M."/>
            <person name="Hayes R."/>
            <person name="Keri Z."/>
            <person name="Labutti K."/>
            <person name="Lipzen A."/>
            <person name="Lombard V."/>
            <person name="Magnuson J."/>
            <person name="Maillard F."/>
            <person name="Morin E."/>
            <person name="Murat C."/>
            <person name="Nolan M."/>
            <person name="Ohm R."/>
            <person name="Pangilinan J."/>
            <person name="Pereira M."/>
            <person name="Perotto S."/>
            <person name="Peter M."/>
            <person name="Riley R."/>
            <person name="Sitrit Y."/>
            <person name="Stielow B."/>
            <person name="Szollosi G."/>
            <person name="Zifcakova L."/>
            <person name="Stursova M."/>
            <person name="Spatafora J.W."/>
            <person name="Tedersoo L."/>
            <person name="Vaario L.-M."/>
            <person name="Yamada A."/>
            <person name="Yan M."/>
            <person name="Wang P."/>
            <person name="Xu J."/>
            <person name="Bruns T."/>
            <person name="Baldrian P."/>
            <person name="Vilgalys R."/>
            <person name="Henrissat B."/>
            <person name="Grigoriev I.V."/>
            <person name="Hibbett D."/>
            <person name="Nagy L.G."/>
            <person name="Martin F.M."/>
        </authorList>
    </citation>
    <scope>NUCLEOTIDE SEQUENCE</scope>
    <source>
        <strain evidence="1">P2</strain>
    </source>
</reference>
<proteinExistence type="predicted"/>